<evidence type="ECO:0000256" key="1">
    <source>
        <dbReference type="PROSITE-ProRule" id="PRU00176"/>
    </source>
</evidence>
<dbReference type="Proteomes" id="UP001159659">
    <property type="component" value="Unassembled WGS sequence"/>
</dbReference>
<dbReference type="InterPro" id="IPR000504">
    <property type="entry name" value="RRM_dom"/>
</dbReference>
<dbReference type="Pfam" id="PF02037">
    <property type="entry name" value="SAP"/>
    <property type="match status" value="1"/>
</dbReference>
<dbReference type="SMART" id="SM00513">
    <property type="entry name" value="SAP"/>
    <property type="match status" value="1"/>
</dbReference>
<protein>
    <recommendedName>
        <fullName evidence="7">SAP domain-containing protein</fullName>
    </recommendedName>
</protein>
<proteinExistence type="predicted"/>
<keyword evidence="1" id="KW-0694">RNA-binding</keyword>
<reference evidence="5" key="1">
    <citation type="submission" date="2022-12" db="EMBL/GenBank/DDBJ databases">
        <authorList>
            <person name="Webb A."/>
        </authorList>
    </citation>
    <scope>NUCLEOTIDE SEQUENCE</scope>
    <source>
        <strain evidence="5">Pf2</strain>
    </source>
</reference>
<feature type="compositionally biased region" description="Basic residues" evidence="2">
    <location>
        <begin position="323"/>
        <end position="342"/>
    </location>
</feature>
<dbReference type="EMBL" id="CANTFK010000275">
    <property type="protein sequence ID" value="CAI5711794.1"/>
    <property type="molecule type" value="Genomic_DNA"/>
</dbReference>
<feature type="domain" description="RRM" evidence="3">
    <location>
        <begin position="172"/>
        <end position="249"/>
    </location>
</feature>
<dbReference type="InterPro" id="IPR036361">
    <property type="entry name" value="SAP_dom_sf"/>
</dbReference>
<dbReference type="InterPro" id="IPR012677">
    <property type="entry name" value="Nucleotide-bd_a/b_plait_sf"/>
</dbReference>
<evidence type="ECO:0000256" key="2">
    <source>
        <dbReference type="SAM" id="MobiDB-lite"/>
    </source>
</evidence>
<gene>
    <name evidence="5" type="ORF">PFR002_LOCUS2445</name>
</gene>
<dbReference type="Pfam" id="PF16294">
    <property type="entry name" value="RSB_motif"/>
    <property type="match status" value="1"/>
</dbReference>
<dbReference type="PANTHER" id="PTHR47031:SF3">
    <property type="entry name" value="SAP DOMAIN-CONTAINING PROTEIN"/>
    <property type="match status" value="1"/>
</dbReference>
<sequence>MTVTVDALSCLKVKELQRELKKRGLDTNGLKAVLLERLYERLQEEEALETHKDEIQETEEEKKTTEVSFDSQEKQKKALKKENELEMERDAENDERDDKNETSVGFKRAVEAIENQEMTNDTKKPKIMETKATNSLQPEDENGDKSMLSSDNAEADDKAEGDTFAMKDEKTLTIRIDNFVRPFTLNAVKELVQEFGSFVEEGFWMDAIKTHCFVTYLTSEIAEKARAALDGKVWPPENGRSLSVKLINCTAMEVAQHGEANIPDQAKSKISSGVQSAQRPKVTIDEFFQKTETKPVLYYLPLTDEQIKQKKERRGQQPEGQPRKRRHRGGRKRNRRARFRRR</sequence>
<feature type="compositionally biased region" description="Basic and acidic residues" evidence="2">
    <location>
        <begin position="45"/>
        <end position="101"/>
    </location>
</feature>
<dbReference type="InterPro" id="IPR034257">
    <property type="entry name" value="Acinus_RRM"/>
</dbReference>
<dbReference type="GO" id="GO:0003723">
    <property type="term" value="F:RNA binding"/>
    <property type="evidence" value="ECO:0007669"/>
    <property type="project" value="UniProtKB-UniRule"/>
</dbReference>
<dbReference type="SUPFAM" id="SSF68906">
    <property type="entry name" value="SAP domain"/>
    <property type="match status" value="1"/>
</dbReference>
<accession>A0AAV0T3P7</accession>
<dbReference type="PROSITE" id="PS50102">
    <property type="entry name" value="RRM"/>
    <property type="match status" value="1"/>
</dbReference>
<dbReference type="Gene3D" id="1.10.720.30">
    <property type="entry name" value="SAP domain"/>
    <property type="match status" value="1"/>
</dbReference>
<dbReference type="AlphaFoldDB" id="A0AAV0T3P7"/>
<evidence type="ECO:0000313" key="6">
    <source>
        <dbReference type="Proteomes" id="UP001159659"/>
    </source>
</evidence>
<evidence type="ECO:0000259" key="3">
    <source>
        <dbReference type="PROSITE" id="PS50102"/>
    </source>
</evidence>
<dbReference type="InterPro" id="IPR003034">
    <property type="entry name" value="SAP_dom"/>
</dbReference>
<evidence type="ECO:0008006" key="7">
    <source>
        <dbReference type="Google" id="ProtNLM"/>
    </source>
</evidence>
<feature type="compositionally biased region" description="Basic and acidic residues" evidence="2">
    <location>
        <begin position="120"/>
        <end position="129"/>
    </location>
</feature>
<evidence type="ECO:0000259" key="4">
    <source>
        <dbReference type="PROSITE" id="PS50800"/>
    </source>
</evidence>
<dbReference type="PROSITE" id="PS50800">
    <property type="entry name" value="SAP"/>
    <property type="match status" value="1"/>
</dbReference>
<feature type="domain" description="SAP" evidence="4">
    <location>
        <begin position="8"/>
        <end position="42"/>
    </location>
</feature>
<dbReference type="PANTHER" id="PTHR47031">
    <property type="entry name" value="SAP DNA-BINDING DOMAIN-CONTAINING PROTEIN"/>
    <property type="match status" value="1"/>
</dbReference>
<dbReference type="SUPFAM" id="SSF54928">
    <property type="entry name" value="RNA-binding domain, RBD"/>
    <property type="match status" value="1"/>
</dbReference>
<name>A0AAV0T3P7_9STRA</name>
<dbReference type="InterPro" id="IPR035979">
    <property type="entry name" value="RBD_domain_sf"/>
</dbReference>
<comment type="caution">
    <text evidence="5">The sequence shown here is derived from an EMBL/GenBank/DDBJ whole genome shotgun (WGS) entry which is preliminary data.</text>
</comment>
<feature type="region of interest" description="Disordered" evidence="2">
    <location>
        <begin position="45"/>
        <end position="160"/>
    </location>
</feature>
<dbReference type="InterPro" id="IPR032552">
    <property type="entry name" value="RSB_motif"/>
</dbReference>
<feature type="region of interest" description="Disordered" evidence="2">
    <location>
        <begin position="307"/>
        <end position="342"/>
    </location>
</feature>
<dbReference type="CDD" id="cd12432">
    <property type="entry name" value="RRM_ACINU"/>
    <property type="match status" value="1"/>
</dbReference>
<dbReference type="Gene3D" id="3.30.70.330">
    <property type="match status" value="1"/>
</dbReference>
<organism evidence="5 6">
    <name type="scientific">Peronospora farinosa</name>
    <dbReference type="NCBI Taxonomy" id="134698"/>
    <lineage>
        <taxon>Eukaryota</taxon>
        <taxon>Sar</taxon>
        <taxon>Stramenopiles</taxon>
        <taxon>Oomycota</taxon>
        <taxon>Peronosporomycetes</taxon>
        <taxon>Peronosporales</taxon>
        <taxon>Peronosporaceae</taxon>
        <taxon>Peronospora</taxon>
    </lineage>
</organism>
<evidence type="ECO:0000313" key="5">
    <source>
        <dbReference type="EMBL" id="CAI5711794.1"/>
    </source>
</evidence>